<dbReference type="Proteomes" id="UP000234323">
    <property type="component" value="Unassembled WGS sequence"/>
</dbReference>
<dbReference type="VEuPathDB" id="FungiDB:RhiirA1_430094"/>
<evidence type="ECO:0000313" key="2">
    <source>
        <dbReference type="EMBL" id="PKY58432.1"/>
    </source>
</evidence>
<reference evidence="2 3" key="1">
    <citation type="submission" date="2015-10" db="EMBL/GenBank/DDBJ databases">
        <title>Genome analyses suggest a sexual origin of heterokaryosis in a supposedly ancient asexual fungus.</title>
        <authorList>
            <person name="Ropars J."/>
            <person name="Sedzielewska K."/>
            <person name="Noel J."/>
            <person name="Charron P."/>
            <person name="Farinelli L."/>
            <person name="Marton T."/>
            <person name="Kruger M."/>
            <person name="Pelin A."/>
            <person name="Brachmann A."/>
            <person name="Corradi N."/>
        </authorList>
    </citation>
    <scope>NUCLEOTIDE SEQUENCE [LARGE SCALE GENOMIC DNA]</scope>
    <source>
        <strain evidence="2 3">A4</strain>
    </source>
</reference>
<feature type="region of interest" description="Disordered" evidence="1">
    <location>
        <begin position="44"/>
        <end position="77"/>
    </location>
</feature>
<comment type="caution">
    <text evidence="2">The sequence shown here is derived from an EMBL/GenBank/DDBJ whole genome shotgun (WGS) entry which is preliminary data.</text>
</comment>
<dbReference type="EMBL" id="LLXI01003007">
    <property type="protein sequence ID" value="PKY58432.1"/>
    <property type="molecule type" value="Genomic_DNA"/>
</dbReference>
<keyword evidence="3" id="KW-1185">Reference proteome</keyword>
<name>A0A2I1HHS8_9GLOM</name>
<accession>A0A2I1HHS8</accession>
<dbReference type="AlphaFoldDB" id="A0A2I1HHS8"/>
<organism evidence="2 3">
    <name type="scientific">Rhizophagus irregularis</name>
    <dbReference type="NCBI Taxonomy" id="588596"/>
    <lineage>
        <taxon>Eukaryota</taxon>
        <taxon>Fungi</taxon>
        <taxon>Fungi incertae sedis</taxon>
        <taxon>Mucoromycota</taxon>
        <taxon>Glomeromycotina</taxon>
        <taxon>Glomeromycetes</taxon>
        <taxon>Glomerales</taxon>
        <taxon>Glomeraceae</taxon>
        <taxon>Rhizophagus</taxon>
    </lineage>
</organism>
<evidence type="ECO:0000313" key="3">
    <source>
        <dbReference type="Proteomes" id="UP000234323"/>
    </source>
</evidence>
<feature type="non-terminal residue" evidence="2">
    <location>
        <position position="1"/>
    </location>
</feature>
<protein>
    <submittedName>
        <fullName evidence="2">Uncharacterized protein</fullName>
    </submittedName>
</protein>
<dbReference type="VEuPathDB" id="FungiDB:FUN_002977"/>
<proteinExistence type="predicted"/>
<dbReference type="VEuPathDB" id="FungiDB:RhiirFUN_019834"/>
<sequence length="234" mass="27192">EEKSRAEVQMLQVAQHVTIATITTEQVQQYTRLTTTKISEKFLDEKEKLPNDGSEDDGVHVDSGKFPNSSLLGRNDTKDVPLKNTHKRLFSEIGDDLPSSHIMSVMEKYLNATYYEEIGLICDYLFGPLGEKLRSKKLYESHDKWVKIRDLKAPEYNEGFSYNKEDWKKILYWVERVIRTFLDAFESEYNPIQQNDCGEREWFGKYVIPIFQGALKLNSFCRVPWGEITVIASC</sequence>
<gene>
    <name evidence="2" type="ORF">RhiirA4_412114</name>
</gene>
<evidence type="ECO:0000256" key="1">
    <source>
        <dbReference type="SAM" id="MobiDB-lite"/>
    </source>
</evidence>